<dbReference type="OrthoDB" id="5874583at2759"/>
<evidence type="ECO:0000313" key="1">
    <source>
        <dbReference type="EMBL" id="ETN68664.1"/>
    </source>
</evidence>
<dbReference type="PROSITE" id="PS50292">
    <property type="entry name" value="PEROXIDASE_3"/>
    <property type="match status" value="1"/>
</dbReference>
<dbReference type="Gene3D" id="1.10.640.10">
    <property type="entry name" value="Haem peroxidase domain superfamily, animal type"/>
    <property type="match status" value="1"/>
</dbReference>
<name>W2SGB4_NECAM</name>
<dbReference type="GO" id="GO:0020037">
    <property type="term" value="F:heme binding"/>
    <property type="evidence" value="ECO:0007669"/>
    <property type="project" value="InterPro"/>
</dbReference>
<keyword evidence="2" id="KW-1185">Reference proteome</keyword>
<protein>
    <recommendedName>
        <fullName evidence="3">Animal hem peroxidase</fullName>
    </recommendedName>
</protein>
<dbReference type="InterPro" id="IPR010255">
    <property type="entry name" value="Haem_peroxidase_sf"/>
</dbReference>
<dbReference type="Proteomes" id="UP000053676">
    <property type="component" value="Unassembled WGS sequence"/>
</dbReference>
<dbReference type="EMBL" id="KI669223">
    <property type="protein sequence ID" value="ETN68664.1"/>
    <property type="molecule type" value="Genomic_DNA"/>
</dbReference>
<dbReference type="AlphaFoldDB" id="W2SGB4"/>
<dbReference type="Pfam" id="PF03098">
    <property type="entry name" value="An_peroxidase"/>
    <property type="match status" value="1"/>
</dbReference>
<dbReference type="GO" id="GO:0006979">
    <property type="term" value="P:response to oxidative stress"/>
    <property type="evidence" value="ECO:0007669"/>
    <property type="project" value="InterPro"/>
</dbReference>
<organism evidence="1 2">
    <name type="scientific">Necator americanus</name>
    <name type="common">Human hookworm</name>
    <dbReference type="NCBI Taxonomy" id="51031"/>
    <lineage>
        <taxon>Eukaryota</taxon>
        <taxon>Metazoa</taxon>
        <taxon>Ecdysozoa</taxon>
        <taxon>Nematoda</taxon>
        <taxon>Chromadorea</taxon>
        <taxon>Rhabditida</taxon>
        <taxon>Rhabditina</taxon>
        <taxon>Rhabditomorpha</taxon>
        <taxon>Strongyloidea</taxon>
        <taxon>Ancylostomatidae</taxon>
        <taxon>Bunostominae</taxon>
        <taxon>Necator</taxon>
    </lineage>
</organism>
<accession>W2SGB4</accession>
<evidence type="ECO:0008006" key="3">
    <source>
        <dbReference type="Google" id="ProtNLM"/>
    </source>
</evidence>
<dbReference type="KEGG" id="nai:NECAME_05509"/>
<dbReference type="SUPFAM" id="SSF48113">
    <property type="entry name" value="Heme-dependent peroxidases"/>
    <property type="match status" value="1"/>
</dbReference>
<reference evidence="2" key="1">
    <citation type="journal article" date="2014" name="Nat. Genet.">
        <title>Genome of the human hookworm Necator americanus.</title>
        <authorList>
            <person name="Tang Y.T."/>
            <person name="Gao X."/>
            <person name="Rosa B.A."/>
            <person name="Abubucker S."/>
            <person name="Hallsworth-Pepin K."/>
            <person name="Martin J."/>
            <person name="Tyagi R."/>
            <person name="Heizer E."/>
            <person name="Zhang X."/>
            <person name="Bhonagiri-Palsikar V."/>
            <person name="Minx P."/>
            <person name="Warren W.C."/>
            <person name="Wang Q."/>
            <person name="Zhan B."/>
            <person name="Hotez P.J."/>
            <person name="Sternberg P.W."/>
            <person name="Dougall A."/>
            <person name="Gaze S.T."/>
            <person name="Mulvenna J."/>
            <person name="Sotillo J."/>
            <person name="Ranganathan S."/>
            <person name="Rabelo E.M."/>
            <person name="Wilson R.K."/>
            <person name="Felgner P.L."/>
            <person name="Bethony J."/>
            <person name="Hawdon J.M."/>
            <person name="Gasser R.B."/>
            <person name="Loukas A."/>
            <person name="Mitreva M."/>
        </authorList>
    </citation>
    <scope>NUCLEOTIDE SEQUENCE [LARGE SCALE GENOMIC DNA]</scope>
</reference>
<gene>
    <name evidence="1" type="ORF">NECAME_05509</name>
</gene>
<evidence type="ECO:0000313" key="2">
    <source>
        <dbReference type="Proteomes" id="UP000053676"/>
    </source>
</evidence>
<dbReference type="InterPro" id="IPR037120">
    <property type="entry name" value="Haem_peroxidase_sf_animal"/>
</dbReference>
<sequence length="77" mass="8707">MEHGKYSHMIMQFGQFLSHDITHAPLDQGPNAEALNCSRFLPQMGMIKAMFMENGHVSDIFVLGSGFGNYIRASKMW</sequence>
<dbReference type="InterPro" id="IPR019791">
    <property type="entry name" value="Haem_peroxidase_animal"/>
</dbReference>
<dbReference type="GO" id="GO:0004601">
    <property type="term" value="F:peroxidase activity"/>
    <property type="evidence" value="ECO:0007669"/>
    <property type="project" value="InterPro"/>
</dbReference>
<proteinExistence type="predicted"/>